<dbReference type="Gene3D" id="3.20.20.80">
    <property type="entry name" value="Glycosidases"/>
    <property type="match status" value="1"/>
</dbReference>
<evidence type="ECO:0000256" key="7">
    <source>
        <dbReference type="PIRSR" id="PIRSR001093-1"/>
    </source>
</evidence>
<dbReference type="PIRSF" id="PIRSF001093">
    <property type="entry name" value="B-hxosamndse_ab_euk"/>
    <property type="match status" value="1"/>
</dbReference>
<evidence type="ECO:0000256" key="8">
    <source>
        <dbReference type="SAM" id="SignalP"/>
    </source>
</evidence>
<evidence type="ECO:0000256" key="5">
    <source>
        <dbReference type="ARBA" id="ARBA00023295"/>
    </source>
</evidence>
<evidence type="ECO:0000256" key="3">
    <source>
        <dbReference type="ARBA" id="ARBA00022801"/>
    </source>
</evidence>
<feature type="domain" description="Beta-hexosaminidase eukaryotic type N-terminal" evidence="10">
    <location>
        <begin position="54"/>
        <end position="144"/>
    </location>
</feature>
<protein>
    <recommendedName>
        <fullName evidence="6">Beta-hexosaminidase</fullName>
        <ecNumber evidence="6">3.2.1.52</ecNumber>
    </recommendedName>
</protein>
<dbReference type="AlphaFoldDB" id="A0A8J6C7B5"/>
<dbReference type="InterPro" id="IPR029018">
    <property type="entry name" value="Hex-like_dom2"/>
</dbReference>
<feature type="domain" description="Glycoside hydrolase family 20 catalytic" evidence="9">
    <location>
        <begin position="170"/>
        <end position="488"/>
    </location>
</feature>
<feature type="chain" id="PRO_5035226706" description="Beta-hexosaminidase" evidence="8">
    <location>
        <begin position="18"/>
        <end position="536"/>
    </location>
</feature>
<keyword evidence="3 6" id="KW-0378">Hydrolase</keyword>
<organism evidence="11 12">
    <name type="scientific">Diacronema lutheri</name>
    <name type="common">Unicellular marine alga</name>
    <name type="synonym">Monochrysis lutheri</name>
    <dbReference type="NCBI Taxonomy" id="2081491"/>
    <lineage>
        <taxon>Eukaryota</taxon>
        <taxon>Haptista</taxon>
        <taxon>Haptophyta</taxon>
        <taxon>Pavlovophyceae</taxon>
        <taxon>Pavlovales</taxon>
        <taxon>Pavlovaceae</taxon>
        <taxon>Diacronema</taxon>
    </lineage>
</organism>
<dbReference type="GO" id="GO:0005975">
    <property type="term" value="P:carbohydrate metabolic process"/>
    <property type="evidence" value="ECO:0007669"/>
    <property type="project" value="InterPro"/>
</dbReference>
<dbReference type="PRINTS" id="PR00738">
    <property type="entry name" value="GLHYDRLASE20"/>
</dbReference>
<evidence type="ECO:0000313" key="11">
    <source>
        <dbReference type="EMBL" id="KAG8462624.1"/>
    </source>
</evidence>
<evidence type="ECO:0000256" key="2">
    <source>
        <dbReference type="ARBA" id="ARBA00006285"/>
    </source>
</evidence>
<evidence type="ECO:0000259" key="9">
    <source>
        <dbReference type="Pfam" id="PF00728"/>
    </source>
</evidence>
<dbReference type="OrthoDB" id="428480at2759"/>
<dbReference type="InterPro" id="IPR025705">
    <property type="entry name" value="Beta_hexosaminidase_sua/sub"/>
</dbReference>
<dbReference type="PANTHER" id="PTHR22600">
    <property type="entry name" value="BETA-HEXOSAMINIDASE"/>
    <property type="match status" value="1"/>
</dbReference>
<reference evidence="11" key="1">
    <citation type="submission" date="2021-05" db="EMBL/GenBank/DDBJ databases">
        <title>The genome of the haptophyte Pavlova lutheri (Diacronema luteri, Pavlovales) - a model for lipid biosynthesis in eukaryotic algae.</title>
        <authorList>
            <person name="Hulatt C.J."/>
            <person name="Posewitz M.C."/>
        </authorList>
    </citation>
    <scope>NUCLEOTIDE SEQUENCE</scope>
    <source>
        <strain evidence="11">NIVA-4/92</strain>
    </source>
</reference>
<dbReference type="GO" id="GO:0016020">
    <property type="term" value="C:membrane"/>
    <property type="evidence" value="ECO:0007669"/>
    <property type="project" value="TreeGrafter"/>
</dbReference>
<evidence type="ECO:0000313" key="12">
    <source>
        <dbReference type="Proteomes" id="UP000751190"/>
    </source>
</evidence>
<accession>A0A8J6C7B5</accession>
<dbReference type="Pfam" id="PF14845">
    <property type="entry name" value="Glycohydro_20b2"/>
    <property type="match status" value="1"/>
</dbReference>
<name>A0A8J6C7B5_DIALT</name>
<dbReference type="EC" id="3.2.1.52" evidence="6"/>
<gene>
    <name evidence="11" type="ORF">KFE25_004600</name>
</gene>
<comment type="similarity">
    <text evidence="2 6">Belongs to the glycosyl hydrolase 20 family.</text>
</comment>
<keyword evidence="12" id="KW-1185">Reference proteome</keyword>
<evidence type="ECO:0000256" key="6">
    <source>
        <dbReference type="PIRNR" id="PIRNR001093"/>
    </source>
</evidence>
<dbReference type="InterPro" id="IPR017853">
    <property type="entry name" value="GH"/>
</dbReference>
<keyword evidence="4" id="KW-0325">Glycoprotein</keyword>
<dbReference type="InterPro" id="IPR015883">
    <property type="entry name" value="Glyco_hydro_20_cat"/>
</dbReference>
<sequence>MRRTVVRLAWLAAACTAEELTTLWPYPASVHAGDGTHPICPGLRARLEPASRDLERALGRFRAHAFAHGPHGGECDARAIAELRVRVRNARAELQAGVDESYELKASCAAAGGGGGGGGGGCAIDVDAATQFGAFHALTTLAQLVSYDFASGAYALAGMPLLRVRDAPRFAHRELLVDSARHWLAPAALGALVDAMAMAKLNVLHWHLSDSTSFPLCLRAAPALCAAGAFSARERYARADVARLVAHAAQRGVRVLAELDVPGHAASWCRGYPRVCPAADCAEPLNPARADTFALLEALLDELLGAPAGGGASRGALLPERLLHLGGDEVDTRCWEASDEIIAWLRARGLSAADAYGRFVLRAHELAAARGAVVVGWDEIFEALGGTLPRSTIVQVWRPWSRASSLANVTAAGLRALSSPDPAWYLDSLDVNWTAAYAHEPCDGLSAAQCARVVGGGGAMWGERADGSDVEATVWPRLAAIAERLWSPRARSETARAEPRLRAFRCLLLARGVAAAPVGNARARDAPRAPGGCAEQ</sequence>
<dbReference type="EMBL" id="JAGTXO010000019">
    <property type="protein sequence ID" value="KAG8462624.1"/>
    <property type="molecule type" value="Genomic_DNA"/>
</dbReference>
<proteinExistence type="inferred from homology"/>
<dbReference type="SUPFAM" id="SSF55545">
    <property type="entry name" value="beta-N-acetylhexosaminidase-like domain"/>
    <property type="match status" value="1"/>
</dbReference>
<keyword evidence="5 6" id="KW-0326">Glycosidase</keyword>
<dbReference type="GO" id="GO:0004563">
    <property type="term" value="F:beta-N-acetylhexosaminidase activity"/>
    <property type="evidence" value="ECO:0007669"/>
    <property type="project" value="UniProtKB-EC"/>
</dbReference>
<dbReference type="GO" id="GO:0030203">
    <property type="term" value="P:glycosaminoglycan metabolic process"/>
    <property type="evidence" value="ECO:0007669"/>
    <property type="project" value="TreeGrafter"/>
</dbReference>
<keyword evidence="8" id="KW-0732">Signal</keyword>
<dbReference type="OMA" id="HATDTQS"/>
<comment type="catalytic activity">
    <reaction evidence="1 6">
        <text>Hydrolysis of terminal non-reducing N-acetyl-D-hexosamine residues in N-acetyl-beta-D-hexosaminides.</text>
        <dbReference type="EC" id="3.2.1.52"/>
    </reaction>
</comment>
<evidence type="ECO:0000256" key="4">
    <source>
        <dbReference type="ARBA" id="ARBA00023180"/>
    </source>
</evidence>
<comment type="caution">
    <text evidence="11">The sequence shown here is derived from an EMBL/GenBank/DDBJ whole genome shotgun (WGS) entry which is preliminary data.</text>
</comment>
<feature type="active site" description="Proton donor" evidence="7">
    <location>
        <position position="329"/>
    </location>
</feature>
<evidence type="ECO:0000259" key="10">
    <source>
        <dbReference type="Pfam" id="PF14845"/>
    </source>
</evidence>
<feature type="signal peptide" evidence="8">
    <location>
        <begin position="1"/>
        <end position="17"/>
    </location>
</feature>
<dbReference type="Pfam" id="PF00728">
    <property type="entry name" value="Glyco_hydro_20"/>
    <property type="match status" value="1"/>
</dbReference>
<dbReference type="Gene3D" id="3.30.379.10">
    <property type="entry name" value="Chitobiase/beta-hexosaminidase domain 2-like"/>
    <property type="match status" value="1"/>
</dbReference>
<dbReference type="InterPro" id="IPR029019">
    <property type="entry name" value="HEX_eukaryotic_N"/>
</dbReference>
<dbReference type="SUPFAM" id="SSF51445">
    <property type="entry name" value="(Trans)glycosidases"/>
    <property type="match status" value="1"/>
</dbReference>
<dbReference type="PANTHER" id="PTHR22600:SF21">
    <property type="entry name" value="BETA-HEXOSAMINIDASE A"/>
    <property type="match status" value="1"/>
</dbReference>
<evidence type="ECO:0000256" key="1">
    <source>
        <dbReference type="ARBA" id="ARBA00001231"/>
    </source>
</evidence>
<dbReference type="Proteomes" id="UP000751190">
    <property type="component" value="Unassembled WGS sequence"/>
</dbReference>